<accession>X0WAW6</accession>
<dbReference type="InterPro" id="IPR009959">
    <property type="entry name" value="Cyclase_SnoaL-like"/>
</dbReference>
<comment type="caution">
    <text evidence="1">The sequence shown here is derived from an EMBL/GenBank/DDBJ whole genome shotgun (WGS) entry which is preliminary data.</text>
</comment>
<gene>
    <name evidence="1" type="ORF">S01H1_50416</name>
</gene>
<dbReference type="AlphaFoldDB" id="X0WAW6"/>
<feature type="non-terminal residue" evidence="1">
    <location>
        <position position="52"/>
    </location>
</feature>
<dbReference type="SUPFAM" id="SSF54427">
    <property type="entry name" value="NTF2-like"/>
    <property type="match status" value="1"/>
</dbReference>
<sequence>MSEENKAIVKRIVQEIWNGGNLDLADELIAPDYVDNVSGTGSQVGPNGLKEA</sequence>
<organism evidence="1">
    <name type="scientific">marine sediment metagenome</name>
    <dbReference type="NCBI Taxonomy" id="412755"/>
    <lineage>
        <taxon>unclassified sequences</taxon>
        <taxon>metagenomes</taxon>
        <taxon>ecological metagenomes</taxon>
    </lineage>
</organism>
<dbReference type="Gene3D" id="3.10.450.50">
    <property type="match status" value="1"/>
</dbReference>
<dbReference type="Pfam" id="PF07366">
    <property type="entry name" value="SnoaL"/>
    <property type="match status" value="1"/>
</dbReference>
<dbReference type="GO" id="GO:0030638">
    <property type="term" value="P:polyketide metabolic process"/>
    <property type="evidence" value="ECO:0007669"/>
    <property type="project" value="InterPro"/>
</dbReference>
<proteinExistence type="predicted"/>
<name>X0WAW6_9ZZZZ</name>
<evidence type="ECO:0008006" key="2">
    <source>
        <dbReference type="Google" id="ProtNLM"/>
    </source>
</evidence>
<dbReference type="EMBL" id="BARS01032484">
    <property type="protein sequence ID" value="GAG28059.1"/>
    <property type="molecule type" value="Genomic_DNA"/>
</dbReference>
<reference evidence="1" key="1">
    <citation type="journal article" date="2014" name="Front. Microbiol.">
        <title>High frequency of phylogenetically diverse reductive dehalogenase-homologous genes in deep subseafloor sedimentary metagenomes.</title>
        <authorList>
            <person name="Kawai M."/>
            <person name="Futagami T."/>
            <person name="Toyoda A."/>
            <person name="Takaki Y."/>
            <person name="Nishi S."/>
            <person name="Hori S."/>
            <person name="Arai W."/>
            <person name="Tsubouchi T."/>
            <person name="Morono Y."/>
            <person name="Uchiyama I."/>
            <person name="Ito T."/>
            <person name="Fujiyama A."/>
            <person name="Inagaki F."/>
            <person name="Takami H."/>
        </authorList>
    </citation>
    <scope>NUCLEOTIDE SEQUENCE</scope>
    <source>
        <strain evidence="1">Expedition CK06-06</strain>
    </source>
</reference>
<dbReference type="InterPro" id="IPR032710">
    <property type="entry name" value="NTF2-like_dom_sf"/>
</dbReference>
<evidence type="ECO:0000313" key="1">
    <source>
        <dbReference type="EMBL" id="GAG28059.1"/>
    </source>
</evidence>
<protein>
    <recommendedName>
        <fullName evidence="2">SnoaL-like domain-containing protein</fullName>
    </recommendedName>
</protein>